<gene>
    <name evidence="1" type="ORF">E2562_037585</name>
</gene>
<comment type="caution">
    <text evidence="1">The sequence shown here is derived from an EMBL/GenBank/DDBJ whole genome shotgun (WGS) entry which is preliminary data.</text>
</comment>
<sequence length="70" mass="7668">MSLQEEGISNETTSRWLFEAYPTVVPTLVWGKKQKRGVGEAATTSAPAHLQSPTLGEARADMVHSKHISF</sequence>
<evidence type="ECO:0000313" key="2">
    <source>
        <dbReference type="Proteomes" id="UP000479710"/>
    </source>
</evidence>
<dbReference type="EMBL" id="SPHZ02000003">
    <property type="protein sequence ID" value="KAF0928065.1"/>
    <property type="molecule type" value="Genomic_DNA"/>
</dbReference>
<evidence type="ECO:0000313" key="1">
    <source>
        <dbReference type="EMBL" id="KAF0928065.1"/>
    </source>
</evidence>
<name>A0A6G1ETY4_9ORYZ</name>
<reference evidence="1 2" key="1">
    <citation type="submission" date="2019-11" db="EMBL/GenBank/DDBJ databases">
        <title>Whole genome sequence of Oryza granulata.</title>
        <authorList>
            <person name="Li W."/>
        </authorList>
    </citation>
    <scope>NUCLEOTIDE SEQUENCE [LARGE SCALE GENOMIC DNA]</scope>
    <source>
        <strain evidence="2">cv. Menghai</strain>
        <tissue evidence="1">Leaf</tissue>
    </source>
</reference>
<dbReference type="AlphaFoldDB" id="A0A6G1ETY4"/>
<proteinExistence type="predicted"/>
<organism evidence="1 2">
    <name type="scientific">Oryza meyeriana var. granulata</name>
    <dbReference type="NCBI Taxonomy" id="110450"/>
    <lineage>
        <taxon>Eukaryota</taxon>
        <taxon>Viridiplantae</taxon>
        <taxon>Streptophyta</taxon>
        <taxon>Embryophyta</taxon>
        <taxon>Tracheophyta</taxon>
        <taxon>Spermatophyta</taxon>
        <taxon>Magnoliopsida</taxon>
        <taxon>Liliopsida</taxon>
        <taxon>Poales</taxon>
        <taxon>Poaceae</taxon>
        <taxon>BOP clade</taxon>
        <taxon>Oryzoideae</taxon>
        <taxon>Oryzeae</taxon>
        <taxon>Oryzinae</taxon>
        <taxon>Oryza</taxon>
        <taxon>Oryza meyeriana</taxon>
    </lineage>
</organism>
<dbReference type="Proteomes" id="UP000479710">
    <property type="component" value="Unassembled WGS sequence"/>
</dbReference>
<accession>A0A6G1ETY4</accession>
<keyword evidence="2" id="KW-1185">Reference proteome</keyword>
<protein>
    <submittedName>
        <fullName evidence="1">Uncharacterized protein</fullName>
    </submittedName>
</protein>